<dbReference type="EMBL" id="JAUFRC010000001">
    <property type="protein sequence ID" value="MDN3711805.1"/>
    <property type="molecule type" value="Genomic_DNA"/>
</dbReference>
<evidence type="ECO:0000313" key="2">
    <source>
        <dbReference type="Proteomes" id="UP001243846"/>
    </source>
</evidence>
<comment type="caution">
    <text evidence="1">The sequence shown here is derived from an EMBL/GenBank/DDBJ whole genome shotgun (WGS) entry which is preliminary data.</text>
</comment>
<dbReference type="RefSeq" id="WP_377785736.1">
    <property type="nucleotide sequence ID" value="NZ_JBHUOC010000001.1"/>
</dbReference>
<accession>A0ABT8D8Q7</accession>
<keyword evidence="2" id="KW-1185">Reference proteome</keyword>
<evidence type="ECO:0008006" key="3">
    <source>
        <dbReference type="Google" id="ProtNLM"/>
    </source>
</evidence>
<gene>
    <name evidence="1" type="ORF">QWZ10_08145</name>
</gene>
<sequence length="45" mass="4818">MADDYGVLALIEADADGIEIRILEEEFALGRPFDLAPAPSESIAL</sequence>
<reference evidence="2" key="1">
    <citation type="journal article" date="2019" name="Int. J. Syst. Evol. Microbiol.">
        <title>The Global Catalogue of Microorganisms (GCM) 10K type strain sequencing project: providing services to taxonomists for standard genome sequencing and annotation.</title>
        <authorList>
            <consortium name="The Broad Institute Genomics Platform"/>
            <consortium name="The Broad Institute Genome Sequencing Center for Infectious Disease"/>
            <person name="Wu L."/>
            <person name="Ma J."/>
        </authorList>
    </citation>
    <scope>NUCLEOTIDE SEQUENCE [LARGE SCALE GENOMIC DNA]</scope>
    <source>
        <strain evidence="2">CECT 8482</strain>
    </source>
</reference>
<organism evidence="1 2">
    <name type="scientific">Paracoccus cavernae</name>
    <dbReference type="NCBI Taxonomy" id="1571207"/>
    <lineage>
        <taxon>Bacteria</taxon>
        <taxon>Pseudomonadati</taxon>
        <taxon>Pseudomonadota</taxon>
        <taxon>Alphaproteobacteria</taxon>
        <taxon>Rhodobacterales</taxon>
        <taxon>Paracoccaceae</taxon>
        <taxon>Paracoccus</taxon>
    </lineage>
</organism>
<dbReference type="Proteomes" id="UP001243846">
    <property type="component" value="Unassembled WGS sequence"/>
</dbReference>
<name>A0ABT8D8Q7_9RHOB</name>
<protein>
    <recommendedName>
        <fullName evidence="3">DUF2283 domain-containing protein</fullName>
    </recommendedName>
</protein>
<proteinExistence type="predicted"/>
<evidence type="ECO:0000313" key="1">
    <source>
        <dbReference type="EMBL" id="MDN3711805.1"/>
    </source>
</evidence>